<feature type="region of interest" description="Disordered" evidence="4">
    <location>
        <begin position="36"/>
        <end position="81"/>
    </location>
</feature>
<feature type="compositionally biased region" description="Basic and acidic residues" evidence="4">
    <location>
        <begin position="36"/>
        <end position="65"/>
    </location>
</feature>
<dbReference type="EMBL" id="SUTG01000033">
    <property type="protein sequence ID" value="MBE6512852.1"/>
    <property type="molecule type" value="Genomic_DNA"/>
</dbReference>
<comment type="caution">
    <text evidence="6">The sequence shown here is derived from an EMBL/GenBank/DDBJ whole genome shotgun (WGS) entry which is preliminary data.</text>
</comment>
<dbReference type="GO" id="GO:0051536">
    <property type="term" value="F:iron-sulfur cluster binding"/>
    <property type="evidence" value="ECO:0007669"/>
    <property type="project" value="InterPro"/>
</dbReference>
<dbReference type="PANTHER" id="PTHR42845:SF2">
    <property type="entry name" value="F420-NON-REDUCING HYDROGENASE VHU SUBUNIT G"/>
    <property type="match status" value="1"/>
</dbReference>
<gene>
    <name evidence="6" type="primary">frhG</name>
    <name evidence="6" type="ORF">E7Z75_06905</name>
</gene>
<dbReference type="NCBIfam" id="TIGR03294">
    <property type="entry name" value="FrhG"/>
    <property type="match status" value="1"/>
</dbReference>
<dbReference type="InterPro" id="IPR037024">
    <property type="entry name" value="NiFe_Hase_small_N_sf"/>
</dbReference>
<evidence type="ECO:0000259" key="5">
    <source>
        <dbReference type="PROSITE" id="PS51379"/>
    </source>
</evidence>
<dbReference type="GO" id="GO:0050454">
    <property type="term" value="F:coenzyme F420 hydrogenase activity"/>
    <property type="evidence" value="ECO:0007669"/>
    <property type="project" value="UniProtKB-EC"/>
</dbReference>
<dbReference type="GO" id="GO:0050660">
    <property type="term" value="F:flavin adenine dinucleotide binding"/>
    <property type="evidence" value="ECO:0007669"/>
    <property type="project" value="InterPro"/>
</dbReference>
<comment type="similarity">
    <text evidence="1">Belongs to the FrhG family.</text>
</comment>
<dbReference type="InterPro" id="IPR006137">
    <property type="entry name" value="NADH_UbQ_OxRdtase-like_20kDa"/>
</dbReference>
<dbReference type="Proteomes" id="UP000732619">
    <property type="component" value="Unassembled WGS sequence"/>
</dbReference>
<dbReference type="EC" id="1.12.98.1" evidence="3"/>
<dbReference type="InterPro" id="IPR017681">
    <property type="entry name" value="Coenz_F420_hydrogenase_gsu"/>
</dbReference>
<sequence>MLDGLKNKLRKFLGLEAKPDAEDDEAKAKLKQEIKSEVEAQSKPAEEAKKAADAAAEEEAKKQAESSEQISKESSTQEVEKVADKPKIGYIHMSGCTGDGMSLTENYDILSTLLTDMVDIVYGTTLVDLWEMPEMDLALVEGSVCLQDEHSVKELMEVREKSGLVCAFGSCAMTGCFTRYARGGQLAQPKHESFVPISDLIKVDCAIPGCPASPEIIAKVVVALINGDMDYLQPMLDMAACNLACGCDLQTNVVSKALCTGCGTCVLACPTRALEMIEGRPSHNKNRCIKCGACTTHCPRTWFPAEQIKKDLGL</sequence>
<accession>A0A8T3VNI9</accession>
<dbReference type="PROSITE" id="PS00198">
    <property type="entry name" value="4FE4S_FER_1"/>
    <property type="match status" value="2"/>
</dbReference>
<dbReference type="Gene3D" id="3.40.50.700">
    <property type="entry name" value="NADH:ubiquinone oxidoreductase-like, 20kDa subunit"/>
    <property type="match status" value="1"/>
</dbReference>
<feature type="domain" description="4Fe-4S ferredoxin-type" evidence="5">
    <location>
        <begin position="250"/>
        <end position="279"/>
    </location>
</feature>
<feature type="domain" description="4Fe-4S ferredoxin-type" evidence="5">
    <location>
        <begin position="280"/>
        <end position="308"/>
    </location>
</feature>
<dbReference type="GO" id="GO:0016151">
    <property type="term" value="F:nickel cation binding"/>
    <property type="evidence" value="ECO:0007669"/>
    <property type="project" value="InterPro"/>
</dbReference>
<keyword evidence="2 6" id="KW-0560">Oxidoreductase</keyword>
<evidence type="ECO:0000313" key="7">
    <source>
        <dbReference type="Proteomes" id="UP000732619"/>
    </source>
</evidence>
<dbReference type="Gene3D" id="3.30.70.20">
    <property type="match status" value="1"/>
</dbReference>
<dbReference type="Pfam" id="PF01058">
    <property type="entry name" value="Oxidored_q6"/>
    <property type="match status" value="1"/>
</dbReference>
<evidence type="ECO:0000256" key="1">
    <source>
        <dbReference type="ARBA" id="ARBA00010870"/>
    </source>
</evidence>
<reference evidence="6" key="1">
    <citation type="submission" date="2019-04" db="EMBL/GenBank/DDBJ databases">
        <title>Evolution of Biomass-Degrading Anaerobic Consortia Revealed by Metagenomics.</title>
        <authorList>
            <person name="Peng X."/>
        </authorList>
    </citation>
    <scope>NUCLEOTIDE SEQUENCE</scope>
    <source>
        <strain evidence="6">SIG14</strain>
    </source>
</reference>
<dbReference type="AlphaFoldDB" id="A0A8T3VNI9"/>
<evidence type="ECO:0000256" key="3">
    <source>
        <dbReference type="NCBIfam" id="TIGR03294"/>
    </source>
</evidence>
<dbReference type="PROSITE" id="PS51379">
    <property type="entry name" value="4FE4S_FER_2"/>
    <property type="match status" value="2"/>
</dbReference>
<name>A0A8T3VNI9_METOL</name>
<evidence type="ECO:0000313" key="6">
    <source>
        <dbReference type="EMBL" id="MBE6512852.1"/>
    </source>
</evidence>
<protein>
    <recommendedName>
        <fullName evidence="3">Coenzyme F420 hydrogenase subunit gamma</fullName>
        <ecNumber evidence="3">1.12.98.1</ecNumber>
    </recommendedName>
</protein>
<dbReference type="InterPro" id="IPR017900">
    <property type="entry name" value="4Fe4S_Fe_S_CS"/>
</dbReference>
<evidence type="ECO:0000256" key="2">
    <source>
        <dbReference type="ARBA" id="ARBA00023002"/>
    </source>
</evidence>
<dbReference type="PANTHER" id="PTHR42845">
    <property type="entry name" value="COENZYME F420-REDUCING HYDROGENASE, GAMMA SUBUNIT"/>
    <property type="match status" value="1"/>
</dbReference>
<dbReference type="InterPro" id="IPR051349">
    <property type="entry name" value="Hydrogenase_assoc-protein"/>
</dbReference>
<proteinExistence type="inferred from homology"/>
<dbReference type="SUPFAM" id="SSF56770">
    <property type="entry name" value="HydA/Nqo6-like"/>
    <property type="match status" value="1"/>
</dbReference>
<organism evidence="6 7">
    <name type="scientific">Methanobrevibacter olleyae</name>
    <dbReference type="NCBI Taxonomy" id="294671"/>
    <lineage>
        <taxon>Archaea</taxon>
        <taxon>Methanobacteriati</taxon>
        <taxon>Methanobacteriota</taxon>
        <taxon>Methanomada group</taxon>
        <taxon>Methanobacteria</taxon>
        <taxon>Methanobacteriales</taxon>
        <taxon>Methanobacteriaceae</taxon>
        <taxon>Methanobrevibacter</taxon>
    </lineage>
</organism>
<dbReference type="Pfam" id="PF13237">
    <property type="entry name" value="Fer4_10"/>
    <property type="match status" value="1"/>
</dbReference>
<dbReference type="InterPro" id="IPR017896">
    <property type="entry name" value="4Fe4S_Fe-S-bd"/>
</dbReference>
<evidence type="ECO:0000256" key="4">
    <source>
        <dbReference type="SAM" id="MobiDB-lite"/>
    </source>
</evidence>